<accession>A0A016UDL3</accession>
<protein>
    <submittedName>
        <fullName evidence="1">Uncharacterized protein</fullName>
    </submittedName>
</protein>
<name>A0A016UDL3_9BILA</name>
<organism evidence="1 2">
    <name type="scientific">Ancylostoma ceylanicum</name>
    <dbReference type="NCBI Taxonomy" id="53326"/>
    <lineage>
        <taxon>Eukaryota</taxon>
        <taxon>Metazoa</taxon>
        <taxon>Ecdysozoa</taxon>
        <taxon>Nematoda</taxon>
        <taxon>Chromadorea</taxon>
        <taxon>Rhabditida</taxon>
        <taxon>Rhabditina</taxon>
        <taxon>Rhabditomorpha</taxon>
        <taxon>Strongyloidea</taxon>
        <taxon>Ancylostomatidae</taxon>
        <taxon>Ancylostomatinae</taxon>
        <taxon>Ancylostoma</taxon>
    </lineage>
</organism>
<reference evidence="2" key="1">
    <citation type="journal article" date="2015" name="Nat. Genet.">
        <title>The genome and transcriptome of the zoonotic hookworm Ancylostoma ceylanicum identify infection-specific gene families.</title>
        <authorList>
            <person name="Schwarz E.M."/>
            <person name="Hu Y."/>
            <person name="Antoshechkin I."/>
            <person name="Miller M.M."/>
            <person name="Sternberg P.W."/>
            <person name="Aroian R.V."/>
        </authorList>
    </citation>
    <scope>NUCLEOTIDE SEQUENCE</scope>
    <source>
        <strain evidence="2">HY135</strain>
    </source>
</reference>
<evidence type="ECO:0000313" key="1">
    <source>
        <dbReference type="EMBL" id="EYC12688.1"/>
    </source>
</evidence>
<dbReference type="AlphaFoldDB" id="A0A016UDL3"/>
<keyword evidence="2" id="KW-1185">Reference proteome</keyword>
<comment type="caution">
    <text evidence="1">The sequence shown here is derived from an EMBL/GenBank/DDBJ whole genome shotgun (WGS) entry which is preliminary data.</text>
</comment>
<gene>
    <name evidence="1" type="primary">Acey_s0046.g1363</name>
    <name evidence="1" type="ORF">Y032_0046g1363</name>
</gene>
<dbReference type="EMBL" id="JARK01001382">
    <property type="protein sequence ID" value="EYC12688.1"/>
    <property type="molecule type" value="Genomic_DNA"/>
</dbReference>
<proteinExistence type="predicted"/>
<evidence type="ECO:0000313" key="2">
    <source>
        <dbReference type="Proteomes" id="UP000024635"/>
    </source>
</evidence>
<dbReference type="Proteomes" id="UP000024635">
    <property type="component" value="Unassembled WGS sequence"/>
</dbReference>
<sequence>MGRKTYPKVSIRIYDTYISMRKHMCQMMFIVMVEVILEVFKRLKKILCIILPKSLLGCNPRITGTARCGVVM</sequence>